<dbReference type="PANTHER" id="PTHR35530:SF1">
    <property type="entry name" value="2-HYDROXYMUCONATE TAUTOMERASE"/>
    <property type="match status" value="1"/>
</dbReference>
<dbReference type="SUPFAM" id="SSF55331">
    <property type="entry name" value="Tautomerase/MIF"/>
    <property type="match status" value="1"/>
</dbReference>
<reference evidence="5" key="1">
    <citation type="submission" date="2022-10" db="EMBL/GenBank/DDBJ databases">
        <title>Roseovarius pelagicus sp. nov., isolated from Arctic seawater.</title>
        <authorList>
            <person name="Hong Y.W."/>
            <person name="Hwang C.Y."/>
        </authorList>
    </citation>
    <scope>NUCLEOTIDE SEQUENCE</scope>
    <source>
        <strain evidence="5">HL-MP18</strain>
    </source>
</reference>
<dbReference type="Proteomes" id="UP001064087">
    <property type="component" value="Chromosome"/>
</dbReference>
<name>A0ABY6D6I2_9RHOB</name>
<dbReference type="EC" id="5.3.2.-" evidence="3"/>
<keyword evidence="2 3" id="KW-0413">Isomerase</keyword>
<evidence type="ECO:0000256" key="2">
    <source>
        <dbReference type="ARBA" id="ARBA00023235"/>
    </source>
</evidence>
<dbReference type="NCBIfam" id="NF002571">
    <property type="entry name" value="PRK02220.1"/>
    <property type="match status" value="1"/>
</dbReference>
<dbReference type="PANTHER" id="PTHR35530">
    <property type="entry name" value="TAUTOMERASE-RELATED"/>
    <property type="match status" value="1"/>
</dbReference>
<dbReference type="RefSeq" id="WP_165195389.1">
    <property type="nucleotide sequence ID" value="NZ_CP106738.1"/>
</dbReference>
<feature type="domain" description="4-oxalocrotonate tautomerase-like" evidence="4">
    <location>
        <begin position="2"/>
        <end position="61"/>
    </location>
</feature>
<protein>
    <recommendedName>
        <fullName evidence="3">Tautomerase</fullName>
        <ecNumber evidence="3">5.3.2.-</ecNumber>
    </recommendedName>
</protein>
<accession>A0ABY6D6I2</accession>
<dbReference type="Pfam" id="PF01361">
    <property type="entry name" value="Tautomerase"/>
    <property type="match status" value="1"/>
</dbReference>
<organism evidence="5 6">
    <name type="scientific">Roseovarius pelagicus</name>
    <dbReference type="NCBI Taxonomy" id="2980108"/>
    <lineage>
        <taxon>Bacteria</taxon>
        <taxon>Pseudomonadati</taxon>
        <taxon>Pseudomonadota</taxon>
        <taxon>Alphaproteobacteria</taxon>
        <taxon>Rhodobacterales</taxon>
        <taxon>Roseobacteraceae</taxon>
        <taxon>Roseovarius</taxon>
    </lineage>
</organism>
<dbReference type="EMBL" id="CP106738">
    <property type="protein sequence ID" value="UXX81752.1"/>
    <property type="molecule type" value="Genomic_DNA"/>
</dbReference>
<comment type="similarity">
    <text evidence="1 3">Belongs to the 4-oxalocrotonate tautomerase family.</text>
</comment>
<dbReference type="InterPro" id="IPR018191">
    <property type="entry name" value="4-OT"/>
</dbReference>
<evidence type="ECO:0000313" key="6">
    <source>
        <dbReference type="Proteomes" id="UP001064087"/>
    </source>
</evidence>
<dbReference type="NCBIfam" id="TIGR00013">
    <property type="entry name" value="taut"/>
    <property type="match status" value="1"/>
</dbReference>
<dbReference type="GO" id="GO:0016853">
    <property type="term" value="F:isomerase activity"/>
    <property type="evidence" value="ECO:0007669"/>
    <property type="project" value="UniProtKB-KW"/>
</dbReference>
<proteinExistence type="inferred from homology"/>
<evidence type="ECO:0000313" key="5">
    <source>
        <dbReference type="EMBL" id="UXX81752.1"/>
    </source>
</evidence>
<sequence>MPIIRVEMFEGRSTEQKRNLVSELTTAFVETCGGTPASVQVVITDFTSENWGVGGQLIVDRSKGT</sequence>
<keyword evidence="6" id="KW-1185">Reference proteome</keyword>
<evidence type="ECO:0000256" key="3">
    <source>
        <dbReference type="RuleBase" id="RU362032"/>
    </source>
</evidence>
<dbReference type="NCBIfam" id="NF001966">
    <property type="entry name" value="PRK00745.1"/>
    <property type="match status" value="1"/>
</dbReference>
<dbReference type="InterPro" id="IPR004370">
    <property type="entry name" value="4-OT-like_dom"/>
</dbReference>
<dbReference type="Gene3D" id="3.30.429.10">
    <property type="entry name" value="Macrophage Migration Inhibitory Factor"/>
    <property type="match status" value="1"/>
</dbReference>
<gene>
    <name evidence="5" type="ORF">N7U68_11490</name>
</gene>
<evidence type="ECO:0000259" key="4">
    <source>
        <dbReference type="Pfam" id="PF01361"/>
    </source>
</evidence>
<evidence type="ECO:0000256" key="1">
    <source>
        <dbReference type="ARBA" id="ARBA00006723"/>
    </source>
</evidence>
<dbReference type="InterPro" id="IPR014347">
    <property type="entry name" value="Tautomerase/MIF_sf"/>
</dbReference>